<organism evidence="2 3">
    <name type="scientific">Steinernema carpocapsae</name>
    <name type="common">Entomopathogenic nematode</name>
    <dbReference type="NCBI Taxonomy" id="34508"/>
    <lineage>
        <taxon>Eukaryota</taxon>
        <taxon>Metazoa</taxon>
        <taxon>Ecdysozoa</taxon>
        <taxon>Nematoda</taxon>
        <taxon>Chromadorea</taxon>
        <taxon>Rhabditida</taxon>
        <taxon>Tylenchina</taxon>
        <taxon>Panagrolaimomorpha</taxon>
        <taxon>Strongyloidoidea</taxon>
        <taxon>Steinernematidae</taxon>
        <taxon>Steinernema</taxon>
    </lineage>
</organism>
<comment type="caution">
    <text evidence="2">The sequence shown here is derived from an EMBL/GenBank/DDBJ whole genome shotgun (WGS) entry which is preliminary data.</text>
</comment>
<dbReference type="Proteomes" id="UP000298663">
    <property type="component" value="Chromosome X"/>
</dbReference>
<proteinExistence type="predicted"/>
<dbReference type="AlphaFoldDB" id="A0A4U8V1C7"/>
<feature type="compositionally biased region" description="Low complexity" evidence="1">
    <location>
        <begin position="15"/>
        <end position="41"/>
    </location>
</feature>
<sequence>MNDDSSDLFSDTPTSSSASSSVSSVSSLSSLSSGSSRLSSISSSNFSCVVTTRHDRRHRLDTQHQKTVKPTNPATSWSSFSSLSSVSSLRSSSSGSMASSSPSVTLTPHGNMYNDPSLNLPVRAFCILASVREAFEEGGDALFTLEPGCEFGRKRRRSSLAAGTSEAVSASPEVIVIPDDGSEDDIIALESDEDLRCNGDFRKVHVNHARHPTSPLCWTRTNTRTSLWDNLVLWCDNSERGLANGGGRPTRFLPKRGSRKHAAGDTKSSNQRSRATIAVAPLSDRSPGPSSANRRVKGKERRQAMNAENCTRNKARKVPTAASESDDSHSSEPTCCFEKRSQTQVSYGQRSTIRHKKTRGAKSGAETSTSRTSQNELHQESNVPGTQNMEPAPRRRSSRLAKDQ</sequence>
<reference evidence="2 3" key="2">
    <citation type="journal article" date="2019" name="G3 (Bethesda)">
        <title>Hybrid Assembly of the Genome of the Entomopathogenic Nematode Steinernema carpocapsae Identifies the X-Chromosome.</title>
        <authorList>
            <person name="Serra L."/>
            <person name="Macchietto M."/>
            <person name="Macias-Munoz A."/>
            <person name="McGill C.J."/>
            <person name="Rodriguez I.M."/>
            <person name="Rodriguez B."/>
            <person name="Murad R."/>
            <person name="Mortazavi A."/>
        </authorList>
    </citation>
    <scope>NUCLEOTIDE SEQUENCE [LARGE SCALE GENOMIC DNA]</scope>
    <source>
        <strain evidence="2 3">ALL</strain>
    </source>
</reference>
<feature type="region of interest" description="Disordered" evidence="1">
    <location>
        <begin position="244"/>
        <end position="404"/>
    </location>
</feature>
<evidence type="ECO:0000256" key="1">
    <source>
        <dbReference type="SAM" id="MobiDB-lite"/>
    </source>
</evidence>
<dbReference type="EMBL" id="AZBU02000001">
    <property type="protein sequence ID" value="TMS39089.1"/>
    <property type="molecule type" value="Genomic_DNA"/>
</dbReference>
<evidence type="ECO:0000313" key="2">
    <source>
        <dbReference type="EMBL" id="TMS39089.1"/>
    </source>
</evidence>
<feature type="compositionally biased region" description="Basic residues" evidence="1">
    <location>
        <begin position="394"/>
        <end position="404"/>
    </location>
</feature>
<feature type="region of interest" description="Disordered" evidence="1">
    <location>
        <begin position="1"/>
        <end position="41"/>
    </location>
</feature>
<feature type="compositionally biased region" description="Polar residues" evidence="1">
    <location>
        <begin position="365"/>
        <end position="389"/>
    </location>
</feature>
<keyword evidence="3" id="KW-1185">Reference proteome</keyword>
<name>A0A4U8V1C7_STECR</name>
<gene>
    <name evidence="2" type="ORF">L596_005668</name>
</gene>
<feature type="compositionally biased region" description="Polar residues" evidence="1">
    <location>
        <begin position="342"/>
        <end position="351"/>
    </location>
</feature>
<reference evidence="2 3" key="1">
    <citation type="journal article" date="2015" name="Genome Biol.">
        <title>Comparative genomics of Steinernema reveals deeply conserved gene regulatory networks.</title>
        <authorList>
            <person name="Dillman A.R."/>
            <person name="Macchietto M."/>
            <person name="Porter C.F."/>
            <person name="Rogers A."/>
            <person name="Williams B."/>
            <person name="Antoshechkin I."/>
            <person name="Lee M.M."/>
            <person name="Goodwin Z."/>
            <person name="Lu X."/>
            <person name="Lewis E.E."/>
            <person name="Goodrich-Blair H."/>
            <person name="Stock S.P."/>
            <person name="Adams B.J."/>
            <person name="Sternberg P.W."/>
            <person name="Mortazavi A."/>
        </authorList>
    </citation>
    <scope>NUCLEOTIDE SEQUENCE [LARGE SCALE GENOMIC DNA]</scope>
    <source>
        <strain evidence="2 3">ALL</strain>
    </source>
</reference>
<dbReference type="EMBL" id="CM016762">
    <property type="protein sequence ID" value="TMS39089.1"/>
    <property type="molecule type" value="Genomic_DNA"/>
</dbReference>
<evidence type="ECO:0000313" key="3">
    <source>
        <dbReference type="Proteomes" id="UP000298663"/>
    </source>
</evidence>
<protein>
    <submittedName>
        <fullName evidence="2">Uncharacterized protein</fullName>
    </submittedName>
</protein>
<accession>A0A4U8V1C7</accession>
<feature type="region of interest" description="Disordered" evidence="1">
    <location>
        <begin position="57"/>
        <end position="80"/>
    </location>
</feature>